<dbReference type="InterPro" id="IPR008334">
    <property type="entry name" value="5'-Nucleotdase_C"/>
</dbReference>
<dbReference type="GO" id="GO:0046872">
    <property type="term" value="F:metal ion binding"/>
    <property type="evidence" value="ECO:0007669"/>
    <property type="project" value="InterPro"/>
</dbReference>
<proteinExistence type="inferred from homology"/>
<organism evidence="6 7">
    <name type="scientific">Piscinibacter terrae</name>
    <dbReference type="NCBI Taxonomy" id="2496871"/>
    <lineage>
        <taxon>Bacteria</taxon>
        <taxon>Pseudomonadati</taxon>
        <taxon>Pseudomonadota</taxon>
        <taxon>Betaproteobacteria</taxon>
        <taxon>Burkholderiales</taxon>
        <taxon>Sphaerotilaceae</taxon>
        <taxon>Piscinibacter</taxon>
    </lineage>
</organism>
<dbReference type="Pfam" id="PF02872">
    <property type="entry name" value="5_nucleotid_C"/>
    <property type="match status" value="1"/>
</dbReference>
<feature type="domain" description="5'-Nucleotidase C-terminal" evidence="5">
    <location>
        <begin position="519"/>
        <end position="644"/>
    </location>
</feature>
<feature type="domain" description="Calcineurin-like phosphoesterase" evidence="4">
    <location>
        <begin position="106"/>
        <end position="358"/>
    </location>
</feature>
<dbReference type="AlphaFoldDB" id="A0A3N7HX69"/>
<dbReference type="Pfam" id="PF00149">
    <property type="entry name" value="Metallophos"/>
    <property type="match status" value="1"/>
</dbReference>
<evidence type="ECO:0000313" key="7">
    <source>
        <dbReference type="Proteomes" id="UP000267464"/>
    </source>
</evidence>
<comment type="caution">
    <text evidence="6">The sequence shown here is derived from an EMBL/GenBank/DDBJ whole genome shotgun (WGS) entry which is preliminary data.</text>
</comment>
<dbReference type="PANTHER" id="PTHR11575">
    <property type="entry name" value="5'-NUCLEOTIDASE-RELATED"/>
    <property type="match status" value="1"/>
</dbReference>
<evidence type="ECO:0000259" key="4">
    <source>
        <dbReference type="Pfam" id="PF00149"/>
    </source>
</evidence>
<keyword evidence="3" id="KW-0378">Hydrolase</keyword>
<dbReference type="Gene3D" id="3.60.21.10">
    <property type="match status" value="1"/>
</dbReference>
<gene>
    <name evidence="6" type="ORF">DZC73_05665</name>
</gene>
<dbReference type="Proteomes" id="UP000267464">
    <property type="component" value="Unassembled WGS sequence"/>
</dbReference>
<dbReference type="InterPro" id="IPR004843">
    <property type="entry name" value="Calcineurin-like_PHP"/>
</dbReference>
<accession>A0A3N7HX69</accession>
<dbReference type="GO" id="GO:0030288">
    <property type="term" value="C:outer membrane-bounded periplasmic space"/>
    <property type="evidence" value="ECO:0007669"/>
    <property type="project" value="TreeGrafter"/>
</dbReference>
<protein>
    <submittedName>
        <fullName evidence="6">Bifunctional 2',3'-cyclic-nucleotide 2'-phosphodiesterase/3'-nucleotidase</fullName>
    </submittedName>
</protein>
<dbReference type="GO" id="GO:0009166">
    <property type="term" value="P:nucleotide catabolic process"/>
    <property type="evidence" value="ECO:0007669"/>
    <property type="project" value="InterPro"/>
</dbReference>
<evidence type="ECO:0000313" key="6">
    <source>
        <dbReference type="EMBL" id="RQP26493.1"/>
    </source>
</evidence>
<sequence length="735" mass="78860">MLRRSPRLRKRCTAAPTWTVREWRQWPEWIHGVTVFRTRVGHNADVSRRIHRGSEYSAVFQRTAEIPLRLNLTLVALAALALNGCGGSDDTPSLPDGTRTTFALLETTDLHTNVRSYDYFKLAEDKSIGFERVATLIKNARTEFPNNVLLDNGDTIQGTALSDYQAQVNPVACSDTLAVYKVMNTIGYDGAGIGNHEFNYGLSYLNQVTGSQFNVDGVTAGAACAGPKFPQVLANITSLKSGAPLFQPYRIITKTFTATQPDGSKVNVPVKIGIIGFTPPTILAWDKRWLDGKVKSEGLVETAQKYVPEMRAKGADIVVAISHGGLDNSTYAPDMENGNWHLSKVAGIDAMLIGHSHQIFPNAASTVPQFNLPGVDKATGTVNGVPTVMANFWGKHLGVIKMELAYASGKWTVDTGKTTVEARSTQNADKTYVDADASVATAIDTEHNATIAYVKTPIGSTDFRMNTYFADVGDVSAIQIVNQAQAKYVADYIAANLPQYQALPVLSVSAPFKSGFGGGNDFTDVASGNVAINNAADLYLYPNTVYAVKVKGSDVQAWLETAAKRFNQIDPAATADQALVSSFPGYNFDMFTSTDLKYEIDVTKAVGSRIKNLTYKGTAIDPNAEFIVATNNYRASGGGSFPGLDGSKTIYASPDANRDALINYIKAAKTLSLVSNGSARSWSFTKVATAGRVTFKSAANQLTLATAAGLANVSSINNDDGSGKGLADYAIDLSK</sequence>
<dbReference type="OrthoDB" id="9803927at2"/>
<keyword evidence="7" id="KW-1185">Reference proteome</keyword>
<dbReference type="GO" id="GO:0016788">
    <property type="term" value="F:hydrolase activity, acting on ester bonds"/>
    <property type="evidence" value="ECO:0007669"/>
    <property type="project" value="InterPro"/>
</dbReference>
<keyword evidence="2" id="KW-0732">Signal</keyword>
<dbReference type="PROSITE" id="PS00786">
    <property type="entry name" value="5_NUCLEOTIDASE_2"/>
    <property type="match status" value="1"/>
</dbReference>
<dbReference type="SUPFAM" id="SSF55816">
    <property type="entry name" value="5'-nucleotidase (syn. UDP-sugar hydrolase), C-terminal domain"/>
    <property type="match status" value="1"/>
</dbReference>
<dbReference type="InterPro" id="IPR029052">
    <property type="entry name" value="Metallo-depent_PP-like"/>
</dbReference>
<evidence type="ECO:0000256" key="1">
    <source>
        <dbReference type="ARBA" id="ARBA00006654"/>
    </source>
</evidence>
<comment type="similarity">
    <text evidence="1 3">Belongs to the 5'-nucleotidase family.</text>
</comment>
<dbReference type="InterPro" id="IPR036907">
    <property type="entry name" value="5'-Nucleotdase_C_sf"/>
</dbReference>
<dbReference type="EMBL" id="QUSW01000001">
    <property type="protein sequence ID" value="RQP26493.1"/>
    <property type="molecule type" value="Genomic_DNA"/>
</dbReference>
<dbReference type="InterPro" id="IPR006146">
    <property type="entry name" value="5'-Nucleotdase_CS"/>
</dbReference>
<reference evidence="6 7" key="2">
    <citation type="submission" date="2018-12" db="EMBL/GenBank/DDBJ databases">
        <title>Rhizobacter gummiphilus sp. nov., a rubber-degrading bacterium isolated from the soil of a botanical garden in Japan.</title>
        <authorList>
            <person name="Shunsuke S.S."/>
        </authorList>
    </citation>
    <scope>NUCLEOTIDE SEQUENCE [LARGE SCALE GENOMIC DNA]</scope>
    <source>
        <strain evidence="6 7">S-16</strain>
    </source>
</reference>
<dbReference type="SUPFAM" id="SSF56300">
    <property type="entry name" value="Metallo-dependent phosphatases"/>
    <property type="match status" value="1"/>
</dbReference>
<evidence type="ECO:0000256" key="3">
    <source>
        <dbReference type="RuleBase" id="RU362119"/>
    </source>
</evidence>
<name>A0A3N7HX69_9BURK</name>
<dbReference type="NCBIfam" id="NF006938">
    <property type="entry name" value="PRK09420.1"/>
    <property type="match status" value="1"/>
</dbReference>
<dbReference type="InterPro" id="IPR006179">
    <property type="entry name" value="5_nucleotidase/apyrase"/>
</dbReference>
<keyword evidence="3" id="KW-0547">Nucleotide-binding</keyword>
<reference evidence="6 7" key="1">
    <citation type="submission" date="2018-08" db="EMBL/GenBank/DDBJ databases">
        <authorList>
            <person name="Khan S.A."/>
            <person name="Jeon C.O."/>
            <person name="Chun B.H."/>
            <person name="Jeong S.E."/>
        </authorList>
    </citation>
    <scope>NUCLEOTIDE SEQUENCE [LARGE SCALE GENOMIC DNA]</scope>
    <source>
        <strain evidence="6 7">S-16</strain>
    </source>
</reference>
<evidence type="ECO:0000256" key="2">
    <source>
        <dbReference type="ARBA" id="ARBA00022729"/>
    </source>
</evidence>
<dbReference type="Gene3D" id="3.90.780.10">
    <property type="entry name" value="5'-Nucleotidase, C-terminal domain"/>
    <property type="match status" value="1"/>
</dbReference>
<dbReference type="PANTHER" id="PTHR11575:SF6">
    <property type="entry name" value="2',3'-CYCLIC-NUCLEOTIDE 2'-PHOSPHODIESTERASE_3'-NUCLEOTIDASE"/>
    <property type="match status" value="1"/>
</dbReference>
<evidence type="ECO:0000259" key="5">
    <source>
        <dbReference type="Pfam" id="PF02872"/>
    </source>
</evidence>
<dbReference type="PRINTS" id="PR01607">
    <property type="entry name" value="APYRASEFAMLY"/>
</dbReference>
<dbReference type="GO" id="GO:0000166">
    <property type="term" value="F:nucleotide binding"/>
    <property type="evidence" value="ECO:0007669"/>
    <property type="project" value="UniProtKB-KW"/>
</dbReference>